<evidence type="ECO:0000256" key="4">
    <source>
        <dbReference type="ARBA" id="ARBA00022491"/>
    </source>
</evidence>
<keyword evidence="5" id="KW-0378">Hydrolase</keyword>
<comment type="subcellular location">
    <subcellularLocation>
        <location evidence="1">Nucleus</location>
    </subcellularLocation>
</comment>
<dbReference type="Pfam" id="PF00850">
    <property type="entry name" value="Hist_deacetyl"/>
    <property type="match status" value="1"/>
</dbReference>
<comment type="similarity">
    <text evidence="2">Belongs to the histone deacetylase family. HD type 2 subfamily.</text>
</comment>
<protein>
    <recommendedName>
        <fullName evidence="3">histone deacetylase</fullName>
        <ecNumber evidence="3">3.5.1.98</ecNumber>
    </recommendedName>
</protein>
<evidence type="ECO:0000259" key="11">
    <source>
        <dbReference type="Pfam" id="PF00850"/>
    </source>
</evidence>
<keyword evidence="6" id="KW-0156">Chromatin regulator</keyword>
<keyword evidence="4" id="KW-0678">Repressor</keyword>
<evidence type="ECO:0000256" key="6">
    <source>
        <dbReference type="ARBA" id="ARBA00022853"/>
    </source>
</evidence>
<evidence type="ECO:0000256" key="2">
    <source>
        <dbReference type="ARBA" id="ARBA00007738"/>
    </source>
</evidence>
<dbReference type="PRINTS" id="PR01270">
    <property type="entry name" value="HDASUPER"/>
</dbReference>
<organism evidence="12 13">
    <name type="scientific">Euplotes crassus</name>
    <dbReference type="NCBI Taxonomy" id="5936"/>
    <lineage>
        <taxon>Eukaryota</taxon>
        <taxon>Sar</taxon>
        <taxon>Alveolata</taxon>
        <taxon>Ciliophora</taxon>
        <taxon>Intramacronucleata</taxon>
        <taxon>Spirotrichea</taxon>
        <taxon>Hypotrichia</taxon>
        <taxon>Euplotida</taxon>
        <taxon>Euplotidae</taxon>
        <taxon>Moneuplotes</taxon>
    </lineage>
</organism>
<name>A0AAD1UI82_EUPCR</name>
<comment type="caution">
    <text evidence="12">The sequence shown here is derived from an EMBL/GenBank/DDBJ whole genome shotgun (WGS) entry which is preliminary data.</text>
</comment>
<feature type="compositionally biased region" description="Basic and acidic residues" evidence="10">
    <location>
        <begin position="7"/>
        <end position="22"/>
    </location>
</feature>
<dbReference type="EMBL" id="CAMPGE010008503">
    <property type="protein sequence ID" value="CAI2367400.1"/>
    <property type="molecule type" value="Genomic_DNA"/>
</dbReference>
<feature type="domain" description="Histone deacetylase" evidence="11">
    <location>
        <begin position="45"/>
        <end position="327"/>
    </location>
</feature>
<evidence type="ECO:0000256" key="5">
    <source>
        <dbReference type="ARBA" id="ARBA00022801"/>
    </source>
</evidence>
<sequence length="339" mass="38874">MEEISEENTKIQDSEHKDPDQCEETEKQLCIYYDERAKLHPDNHEEIQLRSQFIWDALAENKLLKSDRVHLSCFNQIEVEDLTQVHTTSLVQKILSAGELKDGETSKMFGEENTENKHTPECARLAAGSSLQAMKDVVTSPFTPKAAFSLMRPPGHHATEGHADGYCFFNNAAIAAHFAIKSYNLKRVLILDWDVHHGDGTQEIFYESSKVFFMSVHRWENGKYFPYKDCSNYTYLGSKQGEGFNLNVPWNTTEEEDDLSEIGTKEYQFLFENLLFGIMAEFDPELIIVSAGFDSAKGDPLGLQQVDHEFYSWLCVNLQKICPKIVMVIRRRLLNGYFS</sequence>
<dbReference type="InterPro" id="IPR000286">
    <property type="entry name" value="HDACs"/>
</dbReference>
<dbReference type="Proteomes" id="UP001295684">
    <property type="component" value="Unassembled WGS sequence"/>
</dbReference>
<evidence type="ECO:0000313" key="12">
    <source>
        <dbReference type="EMBL" id="CAI2367400.1"/>
    </source>
</evidence>
<dbReference type="InterPro" id="IPR023696">
    <property type="entry name" value="Ureohydrolase_dom_sf"/>
</dbReference>
<dbReference type="InterPro" id="IPR023801">
    <property type="entry name" value="His_deacetylse_dom"/>
</dbReference>
<evidence type="ECO:0000256" key="3">
    <source>
        <dbReference type="ARBA" id="ARBA00012111"/>
    </source>
</evidence>
<dbReference type="AlphaFoldDB" id="A0AAD1UI82"/>
<dbReference type="PANTHER" id="PTHR10625">
    <property type="entry name" value="HISTONE DEACETYLASE HDAC1-RELATED"/>
    <property type="match status" value="1"/>
</dbReference>
<keyword evidence="13" id="KW-1185">Reference proteome</keyword>
<feature type="region of interest" description="Disordered" evidence="10">
    <location>
        <begin position="1"/>
        <end position="22"/>
    </location>
</feature>
<keyword evidence="9" id="KW-0539">Nucleus</keyword>
<dbReference type="EC" id="3.5.1.98" evidence="3"/>
<evidence type="ECO:0000256" key="8">
    <source>
        <dbReference type="ARBA" id="ARBA00023163"/>
    </source>
</evidence>
<evidence type="ECO:0000313" key="13">
    <source>
        <dbReference type="Proteomes" id="UP001295684"/>
    </source>
</evidence>
<keyword evidence="7" id="KW-0805">Transcription regulation</keyword>
<evidence type="ECO:0000256" key="10">
    <source>
        <dbReference type="SAM" id="MobiDB-lite"/>
    </source>
</evidence>
<dbReference type="GO" id="GO:0141221">
    <property type="term" value="F:histone deacetylase activity, hydrolytic mechanism"/>
    <property type="evidence" value="ECO:0007669"/>
    <property type="project" value="UniProtKB-EC"/>
</dbReference>
<dbReference type="CDD" id="cd09992">
    <property type="entry name" value="HDAC_classII"/>
    <property type="match status" value="1"/>
</dbReference>
<keyword evidence="8" id="KW-0804">Transcription</keyword>
<reference evidence="12" key="1">
    <citation type="submission" date="2023-07" db="EMBL/GenBank/DDBJ databases">
        <authorList>
            <consortium name="AG Swart"/>
            <person name="Singh M."/>
            <person name="Singh A."/>
            <person name="Seah K."/>
            <person name="Emmerich C."/>
        </authorList>
    </citation>
    <scope>NUCLEOTIDE SEQUENCE</scope>
    <source>
        <strain evidence="12">DP1</strain>
    </source>
</reference>
<dbReference type="Gene3D" id="3.40.800.20">
    <property type="entry name" value="Histone deacetylase domain"/>
    <property type="match status" value="1"/>
</dbReference>
<dbReference type="GO" id="GO:0040029">
    <property type="term" value="P:epigenetic regulation of gene expression"/>
    <property type="evidence" value="ECO:0007669"/>
    <property type="project" value="TreeGrafter"/>
</dbReference>
<dbReference type="InterPro" id="IPR037138">
    <property type="entry name" value="His_deacetylse_dom_sf"/>
</dbReference>
<evidence type="ECO:0000256" key="7">
    <source>
        <dbReference type="ARBA" id="ARBA00023015"/>
    </source>
</evidence>
<dbReference type="GO" id="GO:0000118">
    <property type="term" value="C:histone deacetylase complex"/>
    <property type="evidence" value="ECO:0007669"/>
    <property type="project" value="TreeGrafter"/>
</dbReference>
<evidence type="ECO:0000256" key="9">
    <source>
        <dbReference type="ARBA" id="ARBA00023242"/>
    </source>
</evidence>
<proteinExistence type="inferred from homology"/>
<evidence type="ECO:0000256" key="1">
    <source>
        <dbReference type="ARBA" id="ARBA00004123"/>
    </source>
</evidence>
<accession>A0AAD1UI82</accession>
<dbReference type="SUPFAM" id="SSF52768">
    <property type="entry name" value="Arginase/deacetylase"/>
    <property type="match status" value="1"/>
</dbReference>
<dbReference type="PANTHER" id="PTHR10625:SF5">
    <property type="entry name" value="HISTONE DEACETYLASE"/>
    <property type="match status" value="1"/>
</dbReference>
<gene>
    <name evidence="12" type="ORF">ECRASSUSDP1_LOCUS8683</name>
</gene>